<feature type="transmembrane region" description="Helical" evidence="2">
    <location>
        <begin position="38"/>
        <end position="66"/>
    </location>
</feature>
<accession>A0A8J3J3T9</accession>
<dbReference type="Pfam" id="PF13559">
    <property type="entry name" value="DUF4129"/>
    <property type="match status" value="1"/>
</dbReference>
<evidence type="ECO:0000256" key="1">
    <source>
        <dbReference type="SAM" id="MobiDB-lite"/>
    </source>
</evidence>
<keyword evidence="5" id="KW-1185">Reference proteome</keyword>
<dbReference type="Proteomes" id="UP000612808">
    <property type="component" value="Unassembled WGS sequence"/>
</dbReference>
<dbReference type="InterPro" id="IPR025403">
    <property type="entry name" value="TgpA-like_C"/>
</dbReference>
<feature type="region of interest" description="Disordered" evidence="1">
    <location>
        <begin position="107"/>
        <end position="129"/>
    </location>
</feature>
<keyword evidence="2" id="KW-1133">Transmembrane helix</keyword>
<evidence type="ECO:0000313" key="5">
    <source>
        <dbReference type="Proteomes" id="UP000612808"/>
    </source>
</evidence>
<organism evidence="4 5">
    <name type="scientific">Actinocatenispora rupis</name>
    <dbReference type="NCBI Taxonomy" id="519421"/>
    <lineage>
        <taxon>Bacteria</taxon>
        <taxon>Bacillati</taxon>
        <taxon>Actinomycetota</taxon>
        <taxon>Actinomycetes</taxon>
        <taxon>Micromonosporales</taxon>
        <taxon>Micromonosporaceae</taxon>
        <taxon>Actinocatenispora</taxon>
    </lineage>
</organism>
<reference evidence="4" key="1">
    <citation type="submission" date="2021-01" db="EMBL/GenBank/DDBJ databases">
        <title>Whole genome shotgun sequence of Actinocatenispora rupis NBRC 107355.</title>
        <authorList>
            <person name="Komaki H."/>
            <person name="Tamura T."/>
        </authorList>
    </citation>
    <scope>NUCLEOTIDE SEQUENCE</scope>
    <source>
        <strain evidence="4">NBRC 107355</strain>
    </source>
</reference>
<feature type="transmembrane region" description="Helical" evidence="2">
    <location>
        <begin position="275"/>
        <end position="301"/>
    </location>
</feature>
<proteinExistence type="predicted"/>
<gene>
    <name evidence="4" type="ORF">Aru02nite_23210</name>
</gene>
<dbReference type="AlphaFoldDB" id="A0A8J3J3T9"/>
<feature type="compositionally biased region" description="Low complexity" evidence="1">
    <location>
        <begin position="107"/>
        <end position="117"/>
    </location>
</feature>
<protein>
    <recommendedName>
        <fullName evidence="3">Protein-glutamine gamma-glutamyltransferase-like C-terminal domain-containing protein</fullName>
    </recommendedName>
</protein>
<name>A0A8J3J3T9_9ACTN</name>
<dbReference type="EMBL" id="BOMB01000012">
    <property type="protein sequence ID" value="GID11432.1"/>
    <property type="molecule type" value="Genomic_DNA"/>
</dbReference>
<keyword evidence="2" id="KW-0812">Transmembrane</keyword>
<feature type="transmembrane region" description="Helical" evidence="2">
    <location>
        <begin position="78"/>
        <end position="99"/>
    </location>
</feature>
<comment type="caution">
    <text evidence="4">The sequence shown here is derived from an EMBL/GenBank/DDBJ whole genome shotgun (WGS) entry which is preliminary data.</text>
</comment>
<evidence type="ECO:0000313" key="4">
    <source>
        <dbReference type="EMBL" id="GID11432.1"/>
    </source>
</evidence>
<evidence type="ECO:0000256" key="2">
    <source>
        <dbReference type="SAM" id="Phobius"/>
    </source>
</evidence>
<evidence type="ECO:0000259" key="3">
    <source>
        <dbReference type="Pfam" id="PF13559"/>
    </source>
</evidence>
<keyword evidence="2" id="KW-0472">Membrane</keyword>
<feature type="region of interest" description="Disordered" evidence="1">
    <location>
        <begin position="237"/>
        <end position="264"/>
    </location>
</feature>
<feature type="domain" description="Protein-glutamine gamma-glutamyltransferase-like C-terminal" evidence="3">
    <location>
        <begin position="352"/>
        <end position="421"/>
    </location>
</feature>
<sequence>MGPLGWVLVGVLVAGLFAVAASGTSVLAPLRHGRPDRVAMLVFAGVVVGAGLVTAVLVTVVAHLVLRTRPGGQRWSATLRVAVPVTVVALALLALVGIARTGMAPAVPRAAAPSRSPTPSPYVSGRARAGGTLAYPQGSARVGDFDHDGTPDIGVDLDGDGRIDAIVVRGSDSTARVGPGRMYLERRDGHWVGAVDQDGDGVIDGYVDLDRDGDGRIDAGPGMSRADVDRWLKSLPVLPAGATPPPVETSGPAPAAATPDAPKPTKRSAFAGLDLAALGPVLAVLLGVVVLALLVGGGVVVARSMRWAPRRAVPPAAPDELAQAREAMAATVVHSIDAMLADPDPRTAVIGAYARLLEGLAACGLARYEHEAPMEHLRRVLSDLRVRPEPLRALTELFERARFSPHPPTGADRDAALAALREAATDLAAVAPTGVA</sequence>
<dbReference type="RefSeq" id="WP_203657423.1">
    <property type="nucleotide sequence ID" value="NZ_BAAAZM010000006.1"/>
</dbReference>